<comment type="caution">
    <text evidence="1">The sequence shown here is derived from an EMBL/GenBank/DDBJ whole genome shotgun (WGS) entry which is preliminary data.</text>
</comment>
<gene>
    <name evidence="1" type="ORF">ETB97_007486</name>
</gene>
<evidence type="ECO:0000313" key="1">
    <source>
        <dbReference type="EMBL" id="KAF5856354.1"/>
    </source>
</evidence>
<name>A0A5N6FTB3_PETAA</name>
<dbReference type="OMA" id="WSIWADA"/>
<dbReference type="AlphaFoldDB" id="A0A5N6FTB3"/>
<evidence type="ECO:0000313" key="2">
    <source>
        <dbReference type="Proteomes" id="UP000541154"/>
    </source>
</evidence>
<accession>A0A8H5ZXS7</accession>
<keyword evidence="2" id="KW-1185">Reference proteome</keyword>
<organism evidence="1 2">
    <name type="scientific">Petromyces alliaceus</name>
    <name type="common">Aspergillus alliaceus</name>
    <dbReference type="NCBI Taxonomy" id="209559"/>
    <lineage>
        <taxon>Eukaryota</taxon>
        <taxon>Fungi</taxon>
        <taxon>Dikarya</taxon>
        <taxon>Ascomycota</taxon>
        <taxon>Pezizomycotina</taxon>
        <taxon>Eurotiomycetes</taxon>
        <taxon>Eurotiomycetidae</taxon>
        <taxon>Eurotiales</taxon>
        <taxon>Aspergillaceae</taxon>
        <taxon>Aspergillus</taxon>
        <taxon>Aspergillus subgen. Circumdati</taxon>
    </lineage>
</organism>
<protein>
    <submittedName>
        <fullName evidence="1">Uncharacterized protein</fullName>
    </submittedName>
</protein>
<proteinExistence type="predicted"/>
<sequence>MQLKNLALAASVAATAAAAPAPAADAPQFFGVIAIHSGSGVQNAGFSAAKGSLIAGLQDKGSSCQSTSFYISDGVLNIYDDTARPQELYVDRSGMGQGKIGYTVGVQPAPKNSERKGWAVKDGHLQFDGSDFIACPSTDGYSIWASAGVSNPGGNKDCVGIAAHVVETKEPQPCWAD</sequence>
<reference evidence="1 2" key="1">
    <citation type="submission" date="2019-04" db="EMBL/GenBank/DDBJ databases">
        <title>Aspergillus burnettii sp. nov., novel species from soil in southeast Queensland.</title>
        <authorList>
            <person name="Gilchrist C.L.M."/>
            <person name="Pitt J.I."/>
            <person name="Lange L."/>
            <person name="Lacey H.J."/>
            <person name="Vuong D."/>
            <person name="Midgley D.J."/>
            <person name="Greenfield P."/>
            <person name="Bradbury M."/>
            <person name="Lacey E."/>
            <person name="Busk P.K."/>
            <person name="Pilgaard B."/>
            <person name="Chooi Y.H."/>
            <person name="Piggott A.M."/>
        </authorList>
    </citation>
    <scope>NUCLEOTIDE SEQUENCE [LARGE SCALE GENOMIC DNA]</scope>
    <source>
        <strain evidence="1 2">FRR 5400</strain>
    </source>
</reference>
<dbReference type="EMBL" id="SPNV01000325">
    <property type="protein sequence ID" value="KAF5856354.1"/>
    <property type="molecule type" value="Genomic_DNA"/>
</dbReference>
<dbReference type="Proteomes" id="UP000541154">
    <property type="component" value="Unassembled WGS sequence"/>
</dbReference>
<accession>A0A5N6FTB3</accession>